<dbReference type="Pfam" id="PF01769">
    <property type="entry name" value="MgtE"/>
    <property type="match status" value="2"/>
</dbReference>
<dbReference type="Proteomes" id="UP000218231">
    <property type="component" value="Unassembled WGS sequence"/>
</dbReference>
<comment type="subcellular location">
    <subcellularLocation>
        <location evidence="1">Membrane</location>
        <topology evidence="1">Multi-pass membrane protein</topology>
    </subcellularLocation>
</comment>
<feature type="transmembrane region" description="Helical" evidence="10">
    <location>
        <begin position="191"/>
        <end position="210"/>
    </location>
</feature>
<dbReference type="InterPro" id="IPR036739">
    <property type="entry name" value="SLC41_membr_dom_sf"/>
</dbReference>
<dbReference type="PANTHER" id="PTHR16228:SF21">
    <property type="entry name" value="SLC41A_MGTE INTEGRAL MEMBRANE DOMAIN-CONTAINING PROTEIN"/>
    <property type="match status" value="1"/>
</dbReference>
<evidence type="ECO:0000313" key="12">
    <source>
        <dbReference type="EMBL" id="PAV77181.1"/>
    </source>
</evidence>
<keyword evidence="4 10" id="KW-0812">Transmembrane</keyword>
<protein>
    <recommendedName>
        <fullName evidence="11">SLC41A/MgtE integral membrane domain-containing protein</fullName>
    </recommendedName>
</protein>
<evidence type="ECO:0000256" key="1">
    <source>
        <dbReference type="ARBA" id="ARBA00004141"/>
    </source>
</evidence>
<keyword evidence="5" id="KW-0460">Magnesium</keyword>
<feature type="transmembrane region" description="Helical" evidence="10">
    <location>
        <begin position="413"/>
        <end position="439"/>
    </location>
</feature>
<feature type="transmembrane region" description="Helical" evidence="10">
    <location>
        <begin position="325"/>
        <end position="344"/>
    </location>
</feature>
<evidence type="ECO:0000256" key="9">
    <source>
        <dbReference type="SAM" id="MobiDB-lite"/>
    </source>
</evidence>
<dbReference type="PANTHER" id="PTHR16228">
    <property type="entry name" value="DIVALENT CATION TRANSPORTER SOLUTE CARRIER FAMILY 41"/>
    <property type="match status" value="1"/>
</dbReference>
<dbReference type="GO" id="GO:0008324">
    <property type="term" value="F:monoatomic cation transmembrane transporter activity"/>
    <property type="evidence" value="ECO:0007669"/>
    <property type="project" value="InterPro"/>
</dbReference>
<evidence type="ECO:0000259" key="11">
    <source>
        <dbReference type="Pfam" id="PF01769"/>
    </source>
</evidence>
<evidence type="ECO:0000256" key="10">
    <source>
        <dbReference type="SAM" id="Phobius"/>
    </source>
</evidence>
<evidence type="ECO:0000256" key="4">
    <source>
        <dbReference type="ARBA" id="ARBA00022692"/>
    </source>
</evidence>
<comment type="similarity">
    <text evidence="2">Belongs to the SLC41A transporter family.</text>
</comment>
<dbReference type="Gene3D" id="1.10.357.20">
    <property type="entry name" value="SLC41 divalent cation transporters, integral membrane domain"/>
    <property type="match status" value="2"/>
</dbReference>
<keyword evidence="7" id="KW-0406">Ion transport</keyword>
<reference evidence="12 13" key="1">
    <citation type="journal article" date="2017" name="Curr. Biol.">
        <title>Genome architecture and evolution of a unichromosomal asexual nematode.</title>
        <authorList>
            <person name="Fradin H."/>
            <person name="Zegar C."/>
            <person name="Gutwein M."/>
            <person name="Lucas J."/>
            <person name="Kovtun M."/>
            <person name="Corcoran D."/>
            <person name="Baugh L.R."/>
            <person name="Kiontke K."/>
            <person name="Gunsalus K."/>
            <person name="Fitch D.H."/>
            <person name="Piano F."/>
        </authorList>
    </citation>
    <scope>NUCLEOTIDE SEQUENCE [LARGE SCALE GENOMIC DNA]</scope>
    <source>
        <strain evidence="12">PF1309</strain>
    </source>
</reference>
<evidence type="ECO:0000256" key="3">
    <source>
        <dbReference type="ARBA" id="ARBA00022448"/>
    </source>
</evidence>
<evidence type="ECO:0000256" key="2">
    <source>
        <dbReference type="ARBA" id="ARBA00009749"/>
    </source>
</evidence>
<evidence type="ECO:0000256" key="5">
    <source>
        <dbReference type="ARBA" id="ARBA00022842"/>
    </source>
</evidence>
<comment type="caution">
    <text evidence="12">The sequence shown here is derived from an EMBL/GenBank/DDBJ whole genome shotgun (WGS) entry which is preliminary data.</text>
</comment>
<accession>A0A2A2KTC9</accession>
<dbReference type="EMBL" id="LIAE01007748">
    <property type="protein sequence ID" value="PAV77181.1"/>
    <property type="molecule type" value="Genomic_DNA"/>
</dbReference>
<keyword evidence="13" id="KW-1185">Reference proteome</keyword>
<feature type="transmembrane region" description="Helical" evidence="10">
    <location>
        <begin position="222"/>
        <end position="249"/>
    </location>
</feature>
<feature type="transmembrane region" description="Helical" evidence="10">
    <location>
        <begin position="487"/>
        <end position="507"/>
    </location>
</feature>
<organism evidence="12 13">
    <name type="scientific">Diploscapter pachys</name>
    <dbReference type="NCBI Taxonomy" id="2018661"/>
    <lineage>
        <taxon>Eukaryota</taxon>
        <taxon>Metazoa</taxon>
        <taxon>Ecdysozoa</taxon>
        <taxon>Nematoda</taxon>
        <taxon>Chromadorea</taxon>
        <taxon>Rhabditida</taxon>
        <taxon>Rhabditina</taxon>
        <taxon>Rhabditomorpha</taxon>
        <taxon>Rhabditoidea</taxon>
        <taxon>Rhabditidae</taxon>
        <taxon>Diploscapter</taxon>
    </lineage>
</organism>
<sequence length="526" mass="57272">MSNSTLATEVDVEKTPATADPGSMGSSSADSTPTPDSPNMEFLQIPNGQKNDGLKHSDTSMSIVSNTVPIGWFPDSDYLLKIVQQNPFWRSKPDPTKPETKKSFTIETGIAFFFAGLGMACAGLLLSHAQNWSFLTQMEEAFVLIPPLLGLKGNLEMTLASRLGTWTNLGLLKTKKQQLKIFISSVALDQAQAIIVAFLAAIIASGLYKLGANGGDFTWHRVVALHLASVVTGSATSFMLSTLMVAITLLANRCGVNPDNITTPLAGTTGDTITLGFFIFFGTLINNGKEHNLVLYCILLGVFLLSSLFWMFVTSKNPLTRQVLKSGWVSILTAMVISTGGGVIMQNAIKKYPDVGTFQPVINGVGGNLVAVQSSRISTYLHQFGIYGQLPANRLLTYLNPIRTFSCQESESIIALILLLMCIPGHMIFLVLIFAIHIGFSTWNWMFFGLYLVIGVVQVSLLLYICQFFARILWLIRVNPDNNTIPIMTALGDLFGSALLLGLFLVMSTTGFKGFGDEPFDYLKNV</sequence>
<feature type="domain" description="SLC41A/MgtE integral membrane" evidence="11">
    <location>
        <begin position="145"/>
        <end position="280"/>
    </location>
</feature>
<gene>
    <name evidence="12" type="ORF">WR25_15061</name>
</gene>
<feature type="transmembrane region" description="Helical" evidence="10">
    <location>
        <begin position="261"/>
        <end position="281"/>
    </location>
</feature>
<dbReference type="FunFam" id="1.10.357.20:FF:000001">
    <property type="entry name" value="Solute carrier family 41 member 2"/>
    <property type="match status" value="1"/>
</dbReference>
<dbReference type="InterPro" id="IPR045349">
    <property type="entry name" value="SLC41A1-3"/>
</dbReference>
<keyword evidence="8 10" id="KW-0472">Membrane</keyword>
<keyword evidence="6 10" id="KW-1133">Transmembrane helix</keyword>
<evidence type="ECO:0000256" key="6">
    <source>
        <dbReference type="ARBA" id="ARBA00022989"/>
    </source>
</evidence>
<feature type="compositionally biased region" description="Low complexity" evidence="9">
    <location>
        <begin position="26"/>
        <end position="38"/>
    </location>
</feature>
<dbReference type="GO" id="GO:0005886">
    <property type="term" value="C:plasma membrane"/>
    <property type="evidence" value="ECO:0007669"/>
    <property type="project" value="TreeGrafter"/>
</dbReference>
<name>A0A2A2KTC9_9BILA</name>
<dbReference type="InterPro" id="IPR006667">
    <property type="entry name" value="SLC41_membr_dom"/>
</dbReference>
<dbReference type="SUPFAM" id="SSF161093">
    <property type="entry name" value="MgtE membrane domain-like"/>
    <property type="match status" value="2"/>
</dbReference>
<dbReference type="AlphaFoldDB" id="A0A2A2KTC9"/>
<dbReference type="OrthoDB" id="5791097at2759"/>
<feature type="transmembrane region" description="Helical" evidence="10">
    <location>
        <begin position="445"/>
        <end position="466"/>
    </location>
</feature>
<feature type="domain" description="SLC41A/MgtE integral membrane" evidence="11">
    <location>
        <begin position="359"/>
        <end position="503"/>
    </location>
</feature>
<feature type="region of interest" description="Disordered" evidence="9">
    <location>
        <begin position="1"/>
        <end position="41"/>
    </location>
</feature>
<evidence type="ECO:0000256" key="8">
    <source>
        <dbReference type="ARBA" id="ARBA00023136"/>
    </source>
</evidence>
<evidence type="ECO:0000256" key="7">
    <source>
        <dbReference type="ARBA" id="ARBA00023065"/>
    </source>
</evidence>
<feature type="transmembrane region" description="Helical" evidence="10">
    <location>
        <begin position="110"/>
        <end position="129"/>
    </location>
</feature>
<evidence type="ECO:0000313" key="13">
    <source>
        <dbReference type="Proteomes" id="UP000218231"/>
    </source>
</evidence>
<proteinExistence type="inferred from homology"/>
<keyword evidence="3" id="KW-0813">Transport</keyword>
<feature type="transmembrane region" description="Helical" evidence="10">
    <location>
        <begin position="293"/>
        <end position="313"/>
    </location>
</feature>